<dbReference type="Proteomes" id="UP000029117">
    <property type="component" value="Unassembled WGS sequence"/>
</dbReference>
<evidence type="ECO:0000313" key="3">
    <source>
        <dbReference type="Proteomes" id="UP000029117"/>
    </source>
</evidence>
<name>A0AAW3D9U7_9GAMM</name>
<dbReference type="InterPro" id="IPR029044">
    <property type="entry name" value="Nucleotide-diphossugar_trans"/>
</dbReference>
<dbReference type="EMBL" id="JOUE01000006">
    <property type="protein sequence ID" value="KFJ42278.1"/>
    <property type="molecule type" value="Genomic_DNA"/>
</dbReference>
<comment type="caution">
    <text evidence="2">The sequence shown here is derived from an EMBL/GenBank/DDBJ whole genome shotgun (WGS) entry which is preliminary data.</text>
</comment>
<dbReference type="RefSeq" id="WP_035736309.1">
    <property type="nucleotide sequence ID" value="NZ_JACTRV010000002.1"/>
</dbReference>
<evidence type="ECO:0000313" key="2">
    <source>
        <dbReference type="EMBL" id="KFJ42278.1"/>
    </source>
</evidence>
<dbReference type="PANTHER" id="PTHR22916:SF3">
    <property type="entry name" value="UDP-GLCNAC:BETAGAL BETA-1,3-N-ACETYLGLUCOSAMINYLTRANSFERASE-LIKE PROTEIN 1"/>
    <property type="match status" value="1"/>
</dbReference>
<gene>
    <name evidence="2" type="ORF">DR78_191</name>
</gene>
<accession>A0AAW3D9U7</accession>
<dbReference type="Pfam" id="PF00535">
    <property type="entry name" value="Glycos_transf_2"/>
    <property type="match status" value="1"/>
</dbReference>
<sequence length="248" mass="28912">MESKNKPIITIITVVFNGEKYLEETINSVISQTYENIEYIVIDGGSTDGTVDIIKKYDSQIDCWVSEHDEGIYDAMNKGIGLATGDWVNFMNAGDLFYNENILESIHSKLKGIFNYGHTLQFDSTGHTKEVLASDKLRKRRMPYCHQSLFVSGAYLKRNMYDLSYKIASDYNQYIAAKYRGEKFNLLNICICKFRVGGISQQKKYQSQMSKEYYNSLRHYDSFSALFIFFVKKLKQYFSYYKGFKWLL</sequence>
<keyword evidence="2" id="KW-0808">Transferase</keyword>
<proteinExistence type="predicted"/>
<reference evidence="2 3" key="1">
    <citation type="submission" date="2014-04" db="EMBL/GenBank/DDBJ databases">
        <authorList>
            <person name="Bishop-Lilly K.A."/>
            <person name="Broomall S.M."/>
            <person name="Chain P.S."/>
            <person name="Chertkov O."/>
            <person name="Coyne S.R."/>
            <person name="Daligault H.E."/>
            <person name="Davenport K.W."/>
            <person name="Erkkila T."/>
            <person name="Frey K.G."/>
            <person name="Gibbons H.S."/>
            <person name="Gu W."/>
            <person name="Jaissle J."/>
            <person name="Johnson S.L."/>
            <person name="Koroleva G.I."/>
            <person name="Ladner J.T."/>
            <person name="Lo C.-C."/>
            <person name="Minogue T.D."/>
            <person name="Munk C."/>
            <person name="Palacios G.F."/>
            <person name="Redden C.L."/>
            <person name="Rosenzweig C.N."/>
            <person name="Scholz M.B."/>
            <person name="Teshima H."/>
            <person name="Xu Y."/>
        </authorList>
    </citation>
    <scope>NUCLEOTIDE SEQUENCE [LARGE SCALE GENOMIC DNA]</scope>
    <source>
        <strain evidence="2 3">FAJ</strain>
    </source>
</reference>
<dbReference type="Gene3D" id="3.90.550.10">
    <property type="entry name" value="Spore Coat Polysaccharide Biosynthesis Protein SpsA, Chain A"/>
    <property type="match status" value="1"/>
</dbReference>
<dbReference type="AlphaFoldDB" id="A0AAW3D9U7"/>
<dbReference type="PANTHER" id="PTHR22916">
    <property type="entry name" value="GLYCOSYLTRANSFERASE"/>
    <property type="match status" value="1"/>
</dbReference>
<feature type="domain" description="Glycosyltransferase 2-like" evidence="1">
    <location>
        <begin position="10"/>
        <end position="105"/>
    </location>
</feature>
<dbReference type="GO" id="GO:0016758">
    <property type="term" value="F:hexosyltransferase activity"/>
    <property type="evidence" value="ECO:0007669"/>
    <property type="project" value="UniProtKB-ARBA"/>
</dbReference>
<organism evidence="2 3">
    <name type="scientific">Francisella philomiragia</name>
    <dbReference type="NCBI Taxonomy" id="28110"/>
    <lineage>
        <taxon>Bacteria</taxon>
        <taxon>Pseudomonadati</taxon>
        <taxon>Pseudomonadota</taxon>
        <taxon>Gammaproteobacteria</taxon>
        <taxon>Thiotrichales</taxon>
        <taxon>Francisellaceae</taxon>
        <taxon>Francisella</taxon>
    </lineage>
</organism>
<evidence type="ECO:0000259" key="1">
    <source>
        <dbReference type="Pfam" id="PF00535"/>
    </source>
</evidence>
<protein>
    <submittedName>
        <fullName evidence="2">Glycosyl transferase 2 family protein</fullName>
    </submittedName>
</protein>
<dbReference type="SUPFAM" id="SSF53448">
    <property type="entry name" value="Nucleotide-diphospho-sugar transferases"/>
    <property type="match status" value="1"/>
</dbReference>
<dbReference type="InterPro" id="IPR001173">
    <property type="entry name" value="Glyco_trans_2-like"/>
</dbReference>
<dbReference type="CDD" id="cd06433">
    <property type="entry name" value="GT_2_WfgS_like"/>
    <property type="match status" value="1"/>
</dbReference>